<feature type="compositionally biased region" description="Polar residues" evidence="1">
    <location>
        <begin position="57"/>
        <end position="68"/>
    </location>
</feature>
<comment type="caution">
    <text evidence="2">The sequence shown here is derived from an EMBL/GenBank/DDBJ whole genome shotgun (WGS) entry which is preliminary data.</text>
</comment>
<dbReference type="Proteomes" id="UP000605986">
    <property type="component" value="Unassembled WGS sequence"/>
</dbReference>
<dbReference type="EMBL" id="JAADJG010001076">
    <property type="protein sequence ID" value="KAF4426168.1"/>
    <property type="molecule type" value="Genomic_DNA"/>
</dbReference>
<reference evidence="2" key="1">
    <citation type="submission" date="2020-01" db="EMBL/GenBank/DDBJ databases">
        <title>Identification and distribution of gene clusters putatively required for synthesis of sphingolipid metabolism inhibitors in phylogenetically diverse species of the filamentous fungus Fusarium.</title>
        <authorList>
            <person name="Kim H.-S."/>
            <person name="Busman M."/>
            <person name="Brown D.W."/>
            <person name="Divon H."/>
            <person name="Uhlig S."/>
            <person name="Proctor R.H."/>
        </authorList>
    </citation>
    <scope>NUCLEOTIDE SEQUENCE</scope>
    <source>
        <strain evidence="2">NRRL 53441</strain>
    </source>
</reference>
<evidence type="ECO:0000313" key="2">
    <source>
        <dbReference type="EMBL" id="KAF4426168.1"/>
    </source>
</evidence>
<proteinExistence type="predicted"/>
<protein>
    <submittedName>
        <fullName evidence="2">Uncharacterized protein</fullName>
    </submittedName>
</protein>
<keyword evidence="3" id="KW-1185">Reference proteome</keyword>
<dbReference type="OrthoDB" id="4367324at2759"/>
<evidence type="ECO:0000313" key="3">
    <source>
        <dbReference type="Proteomes" id="UP000605986"/>
    </source>
</evidence>
<accession>A0A8H4JH55</accession>
<feature type="region of interest" description="Disordered" evidence="1">
    <location>
        <begin position="57"/>
        <end position="129"/>
    </location>
</feature>
<dbReference type="AlphaFoldDB" id="A0A8H4JH55"/>
<feature type="compositionally biased region" description="Acidic residues" evidence="1">
    <location>
        <begin position="79"/>
        <end position="93"/>
    </location>
</feature>
<evidence type="ECO:0000256" key="1">
    <source>
        <dbReference type="SAM" id="MobiDB-lite"/>
    </source>
</evidence>
<sequence length="129" mass="15066">MEYVAIPWDNHNKESKNDLEKWTVNLALWFMHILAGNSFEVSWSYVDLTDEVLVLSQPNVESEQSPLSSKALKDAENARDEEDNEPETSEESDSTNLRTSPRAKRKRNRDEEENERDGFHHSFSKRQNI</sequence>
<name>A0A8H4JH55_9HYPO</name>
<gene>
    <name evidence="2" type="ORF">F53441_14136</name>
</gene>
<organism evidence="2 3">
    <name type="scientific">Fusarium austroafricanum</name>
    <dbReference type="NCBI Taxonomy" id="2364996"/>
    <lineage>
        <taxon>Eukaryota</taxon>
        <taxon>Fungi</taxon>
        <taxon>Dikarya</taxon>
        <taxon>Ascomycota</taxon>
        <taxon>Pezizomycotina</taxon>
        <taxon>Sordariomycetes</taxon>
        <taxon>Hypocreomycetidae</taxon>
        <taxon>Hypocreales</taxon>
        <taxon>Nectriaceae</taxon>
        <taxon>Fusarium</taxon>
        <taxon>Fusarium concolor species complex</taxon>
    </lineage>
</organism>